<gene>
    <name evidence="8" type="primary">galU</name>
    <name evidence="8" type="ORF">NE663_10260</name>
</gene>
<reference evidence="8 9" key="1">
    <citation type="submission" date="2022-06" db="EMBL/GenBank/DDBJ databases">
        <title>Isolation of gut microbiota from human fecal samples.</title>
        <authorList>
            <person name="Pamer E.G."/>
            <person name="Barat B."/>
            <person name="Waligurski E."/>
            <person name="Medina S."/>
            <person name="Paddock L."/>
            <person name="Mostad J."/>
        </authorList>
    </citation>
    <scope>NUCLEOTIDE SEQUENCE [LARGE SCALE GENOMIC DNA]</scope>
    <source>
        <strain evidence="8 9">DFI.6.1</strain>
    </source>
</reference>
<evidence type="ECO:0000256" key="1">
    <source>
        <dbReference type="ARBA" id="ARBA00006890"/>
    </source>
</evidence>
<keyword evidence="4 6" id="KW-0548">Nucleotidyltransferase</keyword>
<dbReference type="Gene3D" id="3.90.550.10">
    <property type="entry name" value="Spore Coat Polysaccharide Biosynthesis Protein SpsA, Chain A"/>
    <property type="match status" value="1"/>
</dbReference>
<keyword evidence="3 6" id="KW-0808">Transferase</keyword>
<comment type="caution">
    <text evidence="8">The sequence shown here is derived from an EMBL/GenBank/DDBJ whole genome shotgun (WGS) entry which is preliminary data.</text>
</comment>
<dbReference type="SUPFAM" id="SSF53448">
    <property type="entry name" value="Nucleotide-diphospho-sugar transferases"/>
    <property type="match status" value="1"/>
</dbReference>
<dbReference type="InterPro" id="IPR029044">
    <property type="entry name" value="Nucleotide-diphossugar_trans"/>
</dbReference>
<evidence type="ECO:0000313" key="8">
    <source>
        <dbReference type="EMBL" id="MCQ5122634.1"/>
    </source>
</evidence>
<keyword evidence="9" id="KW-1185">Reference proteome</keyword>
<comment type="catalytic activity">
    <reaction evidence="5 6">
        <text>alpha-D-glucose 1-phosphate + UTP + H(+) = UDP-alpha-D-glucose + diphosphate</text>
        <dbReference type="Rhea" id="RHEA:19889"/>
        <dbReference type="ChEBI" id="CHEBI:15378"/>
        <dbReference type="ChEBI" id="CHEBI:33019"/>
        <dbReference type="ChEBI" id="CHEBI:46398"/>
        <dbReference type="ChEBI" id="CHEBI:58601"/>
        <dbReference type="ChEBI" id="CHEBI:58885"/>
        <dbReference type="EC" id="2.7.7.9"/>
    </reaction>
</comment>
<organism evidence="8 9">
    <name type="scientific">Massilicoli timonensis</name>
    <dbReference type="NCBI Taxonomy" id="2015901"/>
    <lineage>
        <taxon>Bacteria</taxon>
        <taxon>Bacillati</taxon>
        <taxon>Bacillota</taxon>
        <taxon>Erysipelotrichia</taxon>
        <taxon>Erysipelotrichales</taxon>
        <taxon>Erysipelotrichaceae</taxon>
        <taxon>Massilicoli</taxon>
    </lineage>
</organism>
<dbReference type="CDD" id="cd02541">
    <property type="entry name" value="UGPase_prokaryotic"/>
    <property type="match status" value="1"/>
</dbReference>
<dbReference type="PANTHER" id="PTHR43197">
    <property type="entry name" value="UTP--GLUCOSE-1-PHOSPHATE URIDYLYLTRANSFERASE"/>
    <property type="match status" value="1"/>
</dbReference>
<protein>
    <recommendedName>
        <fullName evidence="2 6">UTP--glucose-1-phosphate uridylyltransferase</fullName>
        <ecNumber evidence="2 6">2.7.7.9</ecNumber>
    </recommendedName>
    <alternativeName>
        <fullName evidence="6">UDP-glucose pyrophosphorylase</fullName>
    </alternativeName>
</protein>
<comment type="similarity">
    <text evidence="1 6">Belongs to the UDPGP type 2 family.</text>
</comment>
<evidence type="ECO:0000256" key="3">
    <source>
        <dbReference type="ARBA" id="ARBA00022679"/>
    </source>
</evidence>
<evidence type="ECO:0000259" key="7">
    <source>
        <dbReference type="Pfam" id="PF00483"/>
    </source>
</evidence>
<dbReference type="EMBL" id="JANGCH010000021">
    <property type="protein sequence ID" value="MCQ5122634.1"/>
    <property type="molecule type" value="Genomic_DNA"/>
</dbReference>
<accession>A0ABT1SN49</accession>
<dbReference type="InterPro" id="IPR005835">
    <property type="entry name" value="NTP_transferase_dom"/>
</dbReference>
<dbReference type="Pfam" id="PF00483">
    <property type="entry name" value="NTP_transferase"/>
    <property type="match status" value="1"/>
</dbReference>
<dbReference type="GO" id="GO:0003983">
    <property type="term" value="F:UTP:glucose-1-phosphate uridylyltransferase activity"/>
    <property type="evidence" value="ECO:0007669"/>
    <property type="project" value="UniProtKB-EC"/>
</dbReference>
<sequence length="292" mass="32486">MKQVKKAIIPAAGFGTRFLPATKAIPKEMLPIVDKPTIQYIIEEAVASGIEEILIITNAHKASIENHFDQSFELEKRLEASGSQEQLQMVREISQMANIYSVRQKNPRGLGHAVLCAKTFVGDEPFAILLGDDIVVNPNGKPATKQLIDAFHTNQSSVVGVQRVEPAAVSKYGIIDPKETLSERCFAVKGFVEKPKQEEAPSDIAILGRYILTPKIFELLETQEPGSGNEIQLTDAINRLLAYENVCAYDFEGKRYDVGDKRGFLKAQIDFALAREDLRDDMIQIIKEQSIQ</sequence>
<evidence type="ECO:0000256" key="6">
    <source>
        <dbReference type="RuleBase" id="RU361259"/>
    </source>
</evidence>
<evidence type="ECO:0000256" key="4">
    <source>
        <dbReference type="ARBA" id="ARBA00022695"/>
    </source>
</evidence>
<dbReference type="EC" id="2.7.7.9" evidence="2 6"/>
<dbReference type="NCBIfam" id="TIGR01099">
    <property type="entry name" value="galU"/>
    <property type="match status" value="1"/>
</dbReference>
<evidence type="ECO:0000256" key="5">
    <source>
        <dbReference type="ARBA" id="ARBA00048128"/>
    </source>
</evidence>
<dbReference type="PANTHER" id="PTHR43197:SF1">
    <property type="entry name" value="UTP--GLUCOSE-1-PHOSPHATE URIDYLYLTRANSFERASE"/>
    <property type="match status" value="1"/>
</dbReference>
<dbReference type="RefSeq" id="WP_178200375.1">
    <property type="nucleotide sequence ID" value="NZ_CANTYB010000055.1"/>
</dbReference>
<evidence type="ECO:0000256" key="2">
    <source>
        <dbReference type="ARBA" id="ARBA00012415"/>
    </source>
</evidence>
<feature type="domain" description="Nucleotidyl transferase" evidence="7">
    <location>
        <begin position="6"/>
        <end position="268"/>
    </location>
</feature>
<dbReference type="Proteomes" id="UP001524435">
    <property type="component" value="Unassembled WGS sequence"/>
</dbReference>
<dbReference type="InterPro" id="IPR005771">
    <property type="entry name" value="GalU_uridylyltTrfase_bac/arc"/>
</dbReference>
<name>A0ABT1SN49_9FIRM</name>
<proteinExistence type="inferred from homology"/>
<evidence type="ECO:0000313" key="9">
    <source>
        <dbReference type="Proteomes" id="UP001524435"/>
    </source>
</evidence>